<evidence type="ECO:0000313" key="3">
    <source>
        <dbReference type="EMBL" id="QOP43185.1"/>
    </source>
</evidence>
<gene>
    <name evidence="3" type="ORF">FJR45_04170</name>
</gene>
<proteinExistence type="inferred from homology"/>
<reference evidence="3 4" key="1">
    <citation type="submission" date="2019-06" db="EMBL/GenBank/DDBJ databases">
        <title>Sulfurimonas gotlandica sp. nov., a chemoautotrophic and psychrotolerant epsilonproteobacterium isolated from a pelagic redoxcline, and an emended description of the genus Sulfurimonas.</title>
        <authorList>
            <person name="Wang S."/>
            <person name="Jiang L."/>
            <person name="Shao Z."/>
        </authorList>
    </citation>
    <scope>NUCLEOTIDE SEQUENCE [LARGE SCALE GENOMIC DNA]</scope>
    <source>
        <strain evidence="3 4">S2-6</strain>
    </source>
</reference>
<dbReference type="InterPro" id="IPR036821">
    <property type="entry name" value="Peptide_deformylase_sf"/>
</dbReference>
<feature type="transmembrane region" description="Helical" evidence="2">
    <location>
        <begin position="210"/>
        <end position="228"/>
    </location>
</feature>
<dbReference type="SUPFAM" id="SSF56420">
    <property type="entry name" value="Peptide deformylase"/>
    <property type="match status" value="1"/>
</dbReference>
<dbReference type="PANTHER" id="PTHR10458">
    <property type="entry name" value="PEPTIDE DEFORMYLASE"/>
    <property type="match status" value="1"/>
</dbReference>
<keyword evidence="4" id="KW-1185">Reference proteome</keyword>
<comment type="similarity">
    <text evidence="1">Belongs to the polypeptide deformylase family.</text>
</comment>
<keyword evidence="2" id="KW-1133">Transmembrane helix</keyword>
<dbReference type="InterPro" id="IPR023635">
    <property type="entry name" value="Peptide_deformylase"/>
</dbReference>
<dbReference type="GO" id="GO:0042586">
    <property type="term" value="F:peptide deformylase activity"/>
    <property type="evidence" value="ECO:0007669"/>
    <property type="project" value="InterPro"/>
</dbReference>
<name>A0A7M1B0L8_9BACT</name>
<evidence type="ECO:0000313" key="4">
    <source>
        <dbReference type="Proteomes" id="UP000593719"/>
    </source>
</evidence>
<evidence type="ECO:0000256" key="1">
    <source>
        <dbReference type="ARBA" id="ARBA00010759"/>
    </source>
</evidence>
<keyword evidence="2" id="KW-0812">Transmembrane</keyword>
<evidence type="ECO:0000256" key="2">
    <source>
        <dbReference type="SAM" id="Phobius"/>
    </source>
</evidence>
<organism evidence="3 4">
    <name type="scientific">Sulfurimonas sediminis</name>
    <dbReference type="NCBI Taxonomy" id="2590020"/>
    <lineage>
        <taxon>Bacteria</taxon>
        <taxon>Pseudomonadati</taxon>
        <taxon>Campylobacterota</taxon>
        <taxon>Epsilonproteobacteria</taxon>
        <taxon>Campylobacterales</taxon>
        <taxon>Sulfurimonadaceae</taxon>
        <taxon>Sulfurimonas</taxon>
    </lineage>
</organism>
<keyword evidence="2" id="KW-0472">Membrane</keyword>
<accession>A0A7M1B0L8</accession>
<dbReference type="EMBL" id="CP041235">
    <property type="protein sequence ID" value="QOP43185.1"/>
    <property type="molecule type" value="Genomic_DNA"/>
</dbReference>
<dbReference type="PRINTS" id="PR01576">
    <property type="entry name" value="PDEFORMYLASE"/>
</dbReference>
<dbReference type="Proteomes" id="UP000593719">
    <property type="component" value="Chromosome"/>
</dbReference>
<feature type="transmembrane region" description="Helical" evidence="2">
    <location>
        <begin position="248"/>
        <end position="269"/>
    </location>
</feature>
<protein>
    <submittedName>
        <fullName evidence="3">Peptide deformylase</fullName>
    </submittedName>
</protein>
<dbReference type="Gene3D" id="3.90.45.10">
    <property type="entry name" value="Peptide deformylase"/>
    <property type="match status" value="1"/>
</dbReference>
<dbReference type="PANTHER" id="PTHR10458:SF22">
    <property type="entry name" value="PEPTIDE DEFORMYLASE"/>
    <property type="match status" value="1"/>
</dbReference>
<feature type="transmembrane region" description="Helical" evidence="2">
    <location>
        <begin position="177"/>
        <end position="198"/>
    </location>
</feature>
<dbReference type="RefSeq" id="WP_193151490.1">
    <property type="nucleotide sequence ID" value="NZ_CP041235.1"/>
</dbReference>
<dbReference type="Pfam" id="PF01327">
    <property type="entry name" value="Pep_deformylase"/>
    <property type="match status" value="1"/>
</dbReference>
<dbReference type="AlphaFoldDB" id="A0A7M1B0L8"/>
<sequence>MVREIIKHPTPLSVEYAVDVRKFDDELFALIEDLKDTINENNLDALSAYQIGSYYNLIIVKDDEGKLIEMINPRLINHRGSVTTTESTLYYPGKTAQIQRFETISVVYQDRNGNDKSLQASGDFSVRIQRKIDYTFGATFVQKMSKEEKEKFEKSLENGINTTNADYCPTVFFRDKILKLINIVMFFMLLPLVASFFIEKEQTLQTLWTYQMYTIYGVLGLNIVYFFYAQYEGKLYVACSSCQLGNIVGTTAISLVKLSVITVASYFLLHVR</sequence>
<dbReference type="KEGG" id="ssei:FJR45_04170"/>